<name>A0A1I1KNA3_9BACT</name>
<evidence type="ECO:0000313" key="2">
    <source>
        <dbReference type="EMBL" id="SFC62289.1"/>
    </source>
</evidence>
<keyword evidence="1" id="KW-0472">Membrane</keyword>
<evidence type="ECO:0008006" key="4">
    <source>
        <dbReference type="Google" id="ProtNLM"/>
    </source>
</evidence>
<keyword evidence="3" id="KW-1185">Reference proteome</keyword>
<dbReference type="EMBL" id="FOLQ01000002">
    <property type="protein sequence ID" value="SFC62289.1"/>
    <property type="molecule type" value="Genomic_DNA"/>
</dbReference>
<dbReference type="STRING" id="662367.SAMN05216167_10211"/>
<accession>A0A1I1KNA3</accession>
<organism evidence="2 3">
    <name type="scientific">Spirosoma endophyticum</name>
    <dbReference type="NCBI Taxonomy" id="662367"/>
    <lineage>
        <taxon>Bacteria</taxon>
        <taxon>Pseudomonadati</taxon>
        <taxon>Bacteroidota</taxon>
        <taxon>Cytophagia</taxon>
        <taxon>Cytophagales</taxon>
        <taxon>Cytophagaceae</taxon>
        <taxon>Spirosoma</taxon>
    </lineage>
</organism>
<sequence length="158" mass="16924">MKSTIEENPVKGLSLAIWAGILAGIAGTAAITVSQMIEMRLTKRSPSTTPVKAVSKVLKVKPTRKDKQETVSQEIHWTYGTSWGIPRGLIALAGVQGWPATLLHFAAIWATELTMLPSLDVAPPVTKEDPKTVAIDALHHAVYAVAAGLVYDAISKED</sequence>
<dbReference type="Proteomes" id="UP000198598">
    <property type="component" value="Unassembled WGS sequence"/>
</dbReference>
<dbReference type="OrthoDB" id="669100at2"/>
<gene>
    <name evidence="2" type="ORF">SAMN05216167_10211</name>
</gene>
<reference evidence="2 3" key="1">
    <citation type="submission" date="2016-10" db="EMBL/GenBank/DDBJ databases">
        <authorList>
            <person name="de Groot N.N."/>
        </authorList>
    </citation>
    <scope>NUCLEOTIDE SEQUENCE [LARGE SCALE GENOMIC DNA]</scope>
    <source>
        <strain evidence="2 3">DSM 26130</strain>
    </source>
</reference>
<dbReference type="AlphaFoldDB" id="A0A1I1KNA3"/>
<keyword evidence="1" id="KW-1133">Transmembrane helix</keyword>
<feature type="transmembrane region" description="Helical" evidence="1">
    <location>
        <begin position="12"/>
        <end position="34"/>
    </location>
</feature>
<evidence type="ECO:0000313" key="3">
    <source>
        <dbReference type="Proteomes" id="UP000198598"/>
    </source>
</evidence>
<dbReference type="RefSeq" id="WP_093823709.1">
    <property type="nucleotide sequence ID" value="NZ_FOLQ01000002.1"/>
</dbReference>
<proteinExistence type="predicted"/>
<keyword evidence="1" id="KW-0812">Transmembrane</keyword>
<evidence type="ECO:0000256" key="1">
    <source>
        <dbReference type="SAM" id="Phobius"/>
    </source>
</evidence>
<protein>
    <recommendedName>
        <fullName evidence="4">DUF1440 domain-containing protein</fullName>
    </recommendedName>
</protein>